<organism evidence="1 2">
    <name type="scientific">Mariniplasma anaerobium</name>
    <dbReference type="NCBI Taxonomy" id="2735436"/>
    <lineage>
        <taxon>Bacteria</taxon>
        <taxon>Bacillati</taxon>
        <taxon>Mycoplasmatota</taxon>
        <taxon>Mollicutes</taxon>
        <taxon>Acholeplasmatales</taxon>
        <taxon>Acholeplasmataceae</taxon>
        <taxon>Mariniplasma</taxon>
    </lineage>
</organism>
<proteinExistence type="predicted"/>
<dbReference type="AlphaFoldDB" id="A0A7U9TK99"/>
<name>A0A7U9TK99_9MOLU</name>
<dbReference type="KEGG" id="manr:MPAN_010020"/>
<dbReference type="EMBL" id="AP024412">
    <property type="protein sequence ID" value="BCR36109.1"/>
    <property type="molecule type" value="Genomic_DNA"/>
</dbReference>
<sequence length="112" mass="12744">MAIIKELNTKFGIGASYHRITAFNISYSSKKITICVASYLSKEARVNKNDPIEELDISIPFEDFTSFLDVNPIVQGYEWLKQNVVGFEDAIDDFDVFEPPLPEPLEEVEPIE</sequence>
<gene>
    <name evidence="1" type="ORF">MPAN_010020</name>
</gene>
<protein>
    <submittedName>
        <fullName evidence="1">Uncharacterized protein</fullName>
    </submittedName>
</protein>
<accession>A0A7U9TK99</accession>
<evidence type="ECO:0000313" key="2">
    <source>
        <dbReference type="Proteomes" id="UP000620133"/>
    </source>
</evidence>
<evidence type="ECO:0000313" key="1">
    <source>
        <dbReference type="EMBL" id="BCR36109.1"/>
    </source>
</evidence>
<dbReference type="Proteomes" id="UP000620133">
    <property type="component" value="Chromosome"/>
</dbReference>
<reference evidence="1" key="1">
    <citation type="submission" date="2021-01" db="EMBL/GenBank/DDBJ databases">
        <title>Draft genome sequence of Acholeplasmataceae bacterium strain Mahy22.</title>
        <authorList>
            <person name="Watanabe M."/>
            <person name="Kojima H."/>
            <person name="Fukui M."/>
        </authorList>
    </citation>
    <scope>NUCLEOTIDE SEQUENCE</scope>
    <source>
        <strain evidence="1">Mahy22</strain>
    </source>
</reference>
<keyword evidence="2" id="KW-1185">Reference proteome</keyword>
<dbReference type="RefSeq" id="WP_176239572.1">
    <property type="nucleotide sequence ID" value="NZ_AP024412.1"/>
</dbReference>